<evidence type="ECO:0000256" key="11">
    <source>
        <dbReference type="RuleBase" id="RU368052"/>
    </source>
</evidence>
<dbReference type="InterPro" id="IPR050117">
    <property type="entry name" value="MAPK"/>
</dbReference>
<gene>
    <name evidence="13" type="ORF">CAMP_LOCUS12475</name>
</gene>
<dbReference type="InterPro" id="IPR003527">
    <property type="entry name" value="MAP_kinase_CS"/>
</dbReference>
<dbReference type="PROSITE" id="PS50011">
    <property type="entry name" value="PROTEIN_KINASE_DOM"/>
    <property type="match status" value="1"/>
</dbReference>
<dbReference type="PANTHER" id="PTHR24055">
    <property type="entry name" value="MITOGEN-ACTIVATED PROTEIN KINASE"/>
    <property type="match status" value="1"/>
</dbReference>
<dbReference type="InterPro" id="IPR008351">
    <property type="entry name" value="MAPK_JNK"/>
</dbReference>
<keyword evidence="11" id="KW-0460">Magnesium</keyword>
<dbReference type="PRINTS" id="PR01772">
    <property type="entry name" value="JNKMAPKINASE"/>
</dbReference>
<dbReference type="GO" id="GO:0004707">
    <property type="term" value="F:MAP kinase activity"/>
    <property type="evidence" value="ECO:0007669"/>
    <property type="project" value="UniProtKB-UniRule"/>
</dbReference>
<evidence type="ECO:0000256" key="10">
    <source>
        <dbReference type="ARBA" id="ARBA00048312"/>
    </source>
</evidence>
<keyword evidence="3 11" id="KW-0723">Serine/threonine-protein kinase</keyword>
<evidence type="ECO:0000256" key="1">
    <source>
        <dbReference type="ARBA" id="ARBA00001946"/>
    </source>
</evidence>
<dbReference type="GO" id="GO:0005524">
    <property type="term" value="F:ATP binding"/>
    <property type="evidence" value="ECO:0007669"/>
    <property type="project" value="UniProtKB-UniRule"/>
</dbReference>
<dbReference type="InterPro" id="IPR008271">
    <property type="entry name" value="Ser/Thr_kinase_AS"/>
</dbReference>
<feature type="domain" description="Protein kinase" evidence="12">
    <location>
        <begin position="38"/>
        <end position="338"/>
    </location>
</feature>
<comment type="catalytic activity">
    <reaction evidence="10">
        <text>L-seryl-[protein] + ATP = O-phospho-L-seryl-[protein] + ADP + H(+)</text>
        <dbReference type="Rhea" id="RHEA:17989"/>
        <dbReference type="Rhea" id="RHEA-COMP:9863"/>
        <dbReference type="Rhea" id="RHEA-COMP:11604"/>
        <dbReference type="ChEBI" id="CHEBI:15378"/>
        <dbReference type="ChEBI" id="CHEBI:29999"/>
        <dbReference type="ChEBI" id="CHEBI:30616"/>
        <dbReference type="ChEBI" id="CHEBI:83421"/>
        <dbReference type="ChEBI" id="CHEBI:456216"/>
        <dbReference type="EC" id="2.7.11.24"/>
    </reaction>
</comment>
<dbReference type="OrthoDB" id="192887at2759"/>
<keyword evidence="7 11" id="KW-0418">Kinase</keyword>
<keyword evidence="4 11" id="KW-0597">Phosphoprotein</keyword>
<evidence type="ECO:0000256" key="3">
    <source>
        <dbReference type="ARBA" id="ARBA00022527"/>
    </source>
</evidence>
<dbReference type="PROSITE" id="PS00108">
    <property type="entry name" value="PROTEIN_KINASE_ST"/>
    <property type="match status" value="1"/>
</dbReference>
<comment type="cofactor">
    <cofactor evidence="1 11">
        <name>Mg(2+)</name>
        <dbReference type="ChEBI" id="CHEBI:18420"/>
    </cofactor>
</comment>
<evidence type="ECO:0000256" key="7">
    <source>
        <dbReference type="ARBA" id="ARBA00022777"/>
    </source>
</evidence>
<name>A0A9P1IPX9_9PELO</name>
<dbReference type="Gene3D" id="1.10.510.10">
    <property type="entry name" value="Transferase(Phosphotransferase) domain 1"/>
    <property type="match status" value="1"/>
</dbReference>
<dbReference type="PROSITE" id="PS01351">
    <property type="entry name" value="MAPK"/>
    <property type="match status" value="1"/>
</dbReference>
<dbReference type="EC" id="2.7.11.24" evidence="11"/>
<evidence type="ECO:0000313" key="13">
    <source>
        <dbReference type="EMBL" id="CAI5449838.1"/>
    </source>
</evidence>
<evidence type="ECO:0000256" key="9">
    <source>
        <dbReference type="ARBA" id="ARBA00047592"/>
    </source>
</evidence>
<comment type="subcellular location">
    <subcellularLocation>
        <location evidence="11">Cytoplasm</location>
    </subcellularLocation>
</comment>
<keyword evidence="6 11" id="KW-0547">Nucleotide-binding</keyword>
<reference evidence="13" key="1">
    <citation type="submission" date="2022-11" db="EMBL/GenBank/DDBJ databases">
        <authorList>
            <person name="Kikuchi T."/>
        </authorList>
    </citation>
    <scope>NUCLEOTIDE SEQUENCE</scope>
    <source>
        <strain evidence="13">PS1010</strain>
    </source>
</reference>
<keyword evidence="5 11" id="KW-0808">Transferase</keyword>
<dbReference type="FunFam" id="3.30.200.20:FF:000028">
    <property type="entry name" value="Mitogen-activated protein kinase"/>
    <property type="match status" value="1"/>
</dbReference>
<evidence type="ECO:0000256" key="4">
    <source>
        <dbReference type="ARBA" id="ARBA00022553"/>
    </source>
</evidence>
<proteinExistence type="inferred from homology"/>
<keyword evidence="14" id="KW-1185">Reference proteome</keyword>
<keyword evidence="8 11" id="KW-0067">ATP-binding</keyword>
<comment type="caution">
    <text evidence="13">The sequence shown here is derived from an EMBL/GenBank/DDBJ whole genome shotgun (WGS) entry which is preliminary data.</text>
</comment>
<comment type="similarity">
    <text evidence="2 11">Belongs to the protein kinase superfamily. CMGC Ser/Thr protein kinase family. MAP kinase subfamily.</text>
</comment>
<accession>A0A9P1IPX9</accession>
<evidence type="ECO:0000259" key="12">
    <source>
        <dbReference type="PROSITE" id="PS50011"/>
    </source>
</evidence>
<evidence type="ECO:0000313" key="14">
    <source>
        <dbReference type="Proteomes" id="UP001152747"/>
    </source>
</evidence>
<evidence type="ECO:0000256" key="8">
    <source>
        <dbReference type="ARBA" id="ARBA00022840"/>
    </source>
</evidence>
<dbReference type="Gene3D" id="3.30.200.20">
    <property type="entry name" value="Phosphorylase Kinase, domain 1"/>
    <property type="match status" value="1"/>
</dbReference>
<dbReference type="FunFam" id="1.10.510.10:FF:001221">
    <property type="entry name" value="Mitogen-activated protein kinase"/>
    <property type="match status" value="1"/>
</dbReference>
<dbReference type="InterPro" id="IPR011009">
    <property type="entry name" value="Kinase-like_dom_sf"/>
</dbReference>
<sequence>MEVDPPSNGNSMNLDEFYQVNIRDTNTTESTFKIPRRYVHLEFLNAGAQGTVVSADDLITGKKVAIKKLQQPFLMTMSAKRAYREFILLTTIKHPNIIRLLNAFTPDPSLATFEEVYLVMELMTHNLHEVVHKLKLDHKTLSFFVYQMLCAIKHLHNSGVIHRDLKPSNIVVNDKCVLKVLDFGLARKKNVDTAMRMSDYVVTRYYRAPEVILGLAYSEKVDIWSVGCIFAEMINHSVLFPGRDRIDQWTKIYTVLGTPSDEFVNRLGQSAAMYVRSLVRAPPKPMTEIIPDSNFLTETENPRVHLTAQVARNLVENMLIINPDRRYSVEDALNHAYVKLWFKDDEVNAPASENRYDQEIDFADKTLQEWKQLIYQEVQRFQRDHNIFRD</sequence>
<dbReference type="GO" id="GO:0005737">
    <property type="term" value="C:cytoplasm"/>
    <property type="evidence" value="ECO:0007669"/>
    <property type="project" value="UniProtKB-SubCell"/>
</dbReference>
<dbReference type="Proteomes" id="UP001152747">
    <property type="component" value="Unassembled WGS sequence"/>
</dbReference>
<comment type="function">
    <text evidence="11">Responds to activation by environmental stress and pro-inflammatory cytokines by phosphorylating a number of transcription factors, and thus regulates transcriptional activity.</text>
</comment>
<dbReference type="AlphaFoldDB" id="A0A9P1IPX9"/>
<protein>
    <recommendedName>
        <fullName evidence="11">Stress-activated protein kinase JNK</fullName>
        <ecNumber evidence="11">2.7.11.24</ecNumber>
    </recommendedName>
</protein>
<dbReference type="InterPro" id="IPR000719">
    <property type="entry name" value="Prot_kinase_dom"/>
</dbReference>
<dbReference type="SMART" id="SM00220">
    <property type="entry name" value="S_TKc"/>
    <property type="match status" value="1"/>
</dbReference>
<evidence type="ECO:0000256" key="2">
    <source>
        <dbReference type="ARBA" id="ARBA00008832"/>
    </source>
</evidence>
<dbReference type="SUPFAM" id="SSF56112">
    <property type="entry name" value="Protein kinase-like (PK-like)"/>
    <property type="match status" value="1"/>
</dbReference>
<dbReference type="EMBL" id="CANHGI010000004">
    <property type="protein sequence ID" value="CAI5449838.1"/>
    <property type="molecule type" value="Genomic_DNA"/>
</dbReference>
<dbReference type="Pfam" id="PF00069">
    <property type="entry name" value="Pkinase"/>
    <property type="match status" value="1"/>
</dbReference>
<evidence type="ECO:0000256" key="6">
    <source>
        <dbReference type="ARBA" id="ARBA00022741"/>
    </source>
</evidence>
<organism evidence="13 14">
    <name type="scientific">Caenorhabditis angaria</name>
    <dbReference type="NCBI Taxonomy" id="860376"/>
    <lineage>
        <taxon>Eukaryota</taxon>
        <taxon>Metazoa</taxon>
        <taxon>Ecdysozoa</taxon>
        <taxon>Nematoda</taxon>
        <taxon>Chromadorea</taxon>
        <taxon>Rhabditida</taxon>
        <taxon>Rhabditina</taxon>
        <taxon>Rhabditomorpha</taxon>
        <taxon>Rhabditoidea</taxon>
        <taxon>Rhabditidae</taxon>
        <taxon>Peloderinae</taxon>
        <taxon>Caenorhabditis</taxon>
    </lineage>
</organism>
<dbReference type="GO" id="GO:0106310">
    <property type="term" value="F:protein serine kinase activity"/>
    <property type="evidence" value="ECO:0007669"/>
    <property type="project" value="UniProtKB-UniRule"/>
</dbReference>
<comment type="catalytic activity">
    <reaction evidence="9">
        <text>L-threonyl-[protein] + ATP = O-phospho-L-threonyl-[protein] + ADP + H(+)</text>
        <dbReference type="Rhea" id="RHEA:46608"/>
        <dbReference type="Rhea" id="RHEA-COMP:11060"/>
        <dbReference type="Rhea" id="RHEA-COMP:11605"/>
        <dbReference type="ChEBI" id="CHEBI:15378"/>
        <dbReference type="ChEBI" id="CHEBI:30013"/>
        <dbReference type="ChEBI" id="CHEBI:30616"/>
        <dbReference type="ChEBI" id="CHEBI:61977"/>
        <dbReference type="ChEBI" id="CHEBI:456216"/>
        <dbReference type="EC" id="2.7.11.24"/>
    </reaction>
</comment>
<evidence type="ECO:0000256" key="5">
    <source>
        <dbReference type="ARBA" id="ARBA00022679"/>
    </source>
</evidence>